<organism evidence="1 2">
    <name type="scientific">Vallitalea guaymasensis</name>
    <dbReference type="NCBI Taxonomy" id="1185412"/>
    <lineage>
        <taxon>Bacteria</taxon>
        <taxon>Bacillati</taxon>
        <taxon>Bacillota</taxon>
        <taxon>Clostridia</taxon>
        <taxon>Lachnospirales</taxon>
        <taxon>Vallitaleaceae</taxon>
        <taxon>Vallitalea</taxon>
    </lineage>
</organism>
<dbReference type="InterPro" id="IPR029033">
    <property type="entry name" value="His_PPase_superfam"/>
</dbReference>
<dbReference type="RefSeq" id="WP_212693392.1">
    <property type="nucleotide sequence ID" value="NZ_CP058561.1"/>
</dbReference>
<evidence type="ECO:0000313" key="2">
    <source>
        <dbReference type="Proteomes" id="UP000677305"/>
    </source>
</evidence>
<name>A0A8J8MAB6_9FIRM</name>
<dbReference type="SUPFAM" id="SSF53254">
    <property type="entry name" value="Phosphoglycerate mutase-like"/>
    <property type="match status" value="1"/>
</dbReference>
<dbReference type="GO" id="GO:0016791">
    <property type="term" value="F:phosphatase activity"/>
    <property type="evidence" value="ECO:0007669"/>
    <property type="project" value="TreeGrafter"/>
</dbReference>
<proteinExistence type="predicted"/>
<reference evidence="1 2" key="1">
    <citation type="submission" date="2020-07" db="EMBL/GenBank/DDBJ databases">
        <title>Vallitalea guaymasensis genome.</title>
        <authorList>
            <person name="Postec A."/>
        </authorList>
    </citation>
    <scope>NUCLEOTIDE SEQUENCE [LARGE SCALE GENOMIC DNA]</scope>
    <source>
        <strain evidence="1 2">Ra1766G1</strain>
    </source>
</reference>
<dbReference type="KEGG" id="vgu:HYG85_10210"/>
<dbReference type="Gene3D" id="3.40.50.1240">
    <property type="entry name" value="Phosphoglycerate mutase-like"/>
    <property type="match status" value="1"/>
</dbReference>
<dbReference type="Proteomes" id="UP000677305">
    <property type="component" value="Chromosome"/>
</dbReference>
<accession>A0A8J8MAB6</accession>
<sequence length="234" mass="27190">MRLYIIRHAEPDYENDTITEEGHRQAKALAKKLQKEGITQIYCSPLGRAVATMEYTSELLGIKPVILDWTRELSKMQVEDERIGRLPAWNLPGEIIFDDISYLTHKNWHELPIIKEVNIKNKYDEIKEESDKFLKELGYERQDTKYRLLNPNEEKIAIFCHGAFGRTWISQLLNIPLTIFWASFWISPTSVTTILFEERSKEWAVPRCIGFGDTSHLYEAGIENSSSGLTANFY</sequence>
<dbReference type="EMBL" id="CP058561">
    <property type="protein sequence ID" value="QUH29279.1"/>
    <property type="molecule type" value="Genomic_DNA"/>
</dbReference>
<dbReference type="GO" id="GO:0005829">
    <property type="term" value="C:cytosol"/>
    <property type="evidence" value="ECO:0007669"/>
    <property type="project" value="TreeGrafter"/>
</dbReference>
<dbReference type="InterPro" id="IPR050275">
    <property type="entry name" value="PGM_Phosphatase"/>
</dbReference>
<dbReference type="Pfam" id="PF00300">
    <property type="entry name" value="His_Phos_1"/>
    <property type="match status" value="2"/>
</dbReference>
<dbReference type="PANTHER" id="PTHR48100">
    <property type="entry name" value="BROAD-SPECIFICITY PHOSPHATASE YOR283W-RELATED"/>
    <property type="match status" value="1"/>
</dbReference>
<dbReference type="AlphaFoldDB" id="A0A8J8MAB6"/>
<dbReference type="SMART" id="SM00855">
    <property type="entry name" value="PGAM"/>
    <property type="match status" value="1"/>
</dbReference>
<dbReference type="PANTHER" id="PTHR48100:SF44">
    <property type="entry name" value="PHOSPHATASE C1620.13-RELATED"/>
    <property type="match status" value="1"/>
</dbReference>
<dbReference type="InterPro" id="IPR013078">
    <property type="entry name" value="His_Pase_superF_clade-1"/>
</dbReference>
<keyword evidence="2" id="KW-1185">Reference proteome</keyword>
<evidence type="ECO:0000313" key="1">
    <source>
        <dbReference type="EMBL" id="QUH29279.1"/>
    </source>
</evidence>
<gene>
    <name evidence="1" type="ORF">HYG85_10210</name>
</gene>
<dbReference type="CDD" id="cd07067">
    <property type="entry name" value="HP_PGM_like"/>
    <property type="match status" value="1"/>
</dbReference>
<protein>
    <submittedName>
        <fullName evidence="1">Histidine phosphatase family protein</fullName>
    </submittedName>
</protein>